<comment type="caution">
    <text evidence="2">The sequence shown here is derived from an EMBL/GenBank/DDBJ whole genome shotgun (WGS) entry which is preliminary data.</text>
</comment>
<gene>
    <name evidence="2" type="ORF">H9624_12765</name>
</gene>
<feature type="transmembrane region" description="Helical" evidence="1">
    <location>
        <begin position="171"/>
        <end position="190"/>
    </location>
</feature>
<name>A0ABR8Z4C9_9MICO</name>
<evidence type="ECO:0000256" key="1">
    <source>
        <dbReference type="SAM" id="Phobius"/>
    </source>
</evidence>
<evidence type="ECO:0000313" key="3">
    <source>
        <dbReference type="Proteomes" id="UP000661894"/>
    </source>
</evidence>
<keyword evidence="1" id="KW-1133">Transmembrane helix</keyword>
<sequence length="197" mass="20259">MSPLQRLLQRVRAVLPRPDGSLAVGRRRTPRRPRTALRTGPAVPALVLRAALLALVAGAGAVVAGSPTELAVAAALGVVVATRPHAALLAITVAVLVAMRALTPGPWWALVLLAVLSHAALRVGALTDAVSWRGRVEVAVLRDALPGFLAVQAVAQVAVVLALVLDGAAPVPWLVVLAVAGLAVLGWALVRDLRARP</sequence>
<organism evidence="2 3">
    <name type="scientific">Oceanitalea stevensii</name>
    <dbReference type="NCBI Taxonomy" id="2763072"/>
    <lineage>
        <taxon>Bacteria</taxon>
        <taxon>Bacillati</taxon>
        <taxon>Actinomycetota</taxon>
        <taxon>Actinomycetes</taxon>
        <taxon>Micrococcales</taxon>
        <taxon>Bogoriellaceae</taxon>
        <taxon>Georgenia</taxon>
    </lineage>
</organism>
<dbReference type="Proteomes" id="UP000661894">
    <property type="component" value="Unassembled WGS sequence"/>
</dbReference>
<dbReference type="EMBL" id="JACSPO010000008">
    <property type="protein sequence ID" value="MBD8063188.1"/>
    <property type="molecule type" value="Genomic_DNA"/>
</dbReference>
<feature type="transmembrane region" description="Helical" evidence="1">
    <location>
        <begin position="105"/>
        <end position="123"/>
    </location>
</feature>
<accession>A0ABR8Z4C9</accession>
<keyword evidence="1" id="KW-0812">Transmembrane</keyword>
<evidence type="ECO:0000313" key="2">
    <source>
        <dbReference type="EMBL" id="MBD8063188.1"/>
    </source>
</evidence>
<proteinExistence type="predicted"/>
<feature type="transmembrane region" description="Helical" evidence="1">
    <location>
        <begin position="70"/>
        <end position="99"/>
    </location>
</feature>
<reference evidence="2 3" key="1">
    <citation type="submission" date="2020-08" db="EMBL/GenBank/DDBJ databases">
        <title>A Genomic Blueprint of the Chicken Gut Microbiome.</title>
        <authorList>
            <person name="Gilroy R."/>
            <person name="Ravi A."/>
            <person name="Getino M."/>
            <person name="Pursley I."/>
            <person name="Horton D.L."/>
            <person name="Alikhan N.-F."/>
            <person name="Baker D."/>
            <person name="Gharbi K."/>
            <person name="Hall N."/>
            <person name="Watson M."/>
            <person name="Adriaenssens E.M."/>
            <person name="Foster-Nyarko E."/>
            <person name="Jarju S."/>
            <person name="Secka A."/>
            <person name="Antonio M."/>
            <person name="Oren A."/>
            <person name="Chaudhuri R."/>
            <person name="La Ragione R.M."/>
            <person name="Hildebrand F."/>
            <person name="Pallen M.J."/>
        </authorList>
    </citation>
    <scope>NUCLEOTIDE SEQUENCE [LARGE SCALE GENOMIC DNA]</scope>
    <source>
        <strain evidence="2 3">Sa1BUA1</strain>
    </source>
</reference>
<dbReference type="RefSeq" id="WP_251840285.1">
    <property type="nucleotide sequence ID" value="NZ_JACSPO010000008.1"/>
</dbReference>
<protein>
    <submittedName>
        <fullName evidence="2">Uncharacterized protein</fullName>
    </submittedName>
</protein>
<feature type="transmembrane region" description="Helical" evidence="1">
    <location>
        <begin position="42"/>
        <end position="63"/>
    </location>
</feature>
<keyword evidence="3" id="KW-1185">Reference proteome</keyword>
<keyword evidence="1" id="KW-0472">Membrane</keyword>